<keyword evidence="3" id="KW-0732">Signal</keyword>
<organism evidence="7 8">
    <name type="scientific">Upupa epops</name>
    <name type="common">Eurasian hoopoe</name>
    <dbReference type="NCBI Taxonomy" id="57439"/>
    <lineage>
        <taxon>Eukaryota</taxon>
        <taxon>Metazoa</taxon>
        <taxon>Chordata</taxon>
        <taxon>Craniata</taxon>
        <taxon>Vertebrata</taxon>
        <taxon>Euteleostomi</taxon>
        <taxon>Archelosauria</taxon>
        <taxon>Archosauria</taxon>
        <taxon>Dinosauria</taxon>
        <taxon>Saurischia</taxon>
        <taxon>Theropoda</taxon>
        <taxon>Coelurosauria</taxon>
        <taxon>Aves</taxon>
        <taxon>Neognathae</taxon>
        <taxon>Neoaves</taxon>
        <taxon>Telluraves</taxon>
        <taxon>Coraciimorphae</taxon>
        <taxon>Bucerotiformes</taxon>
        <taxon>Upupidae</taxon>
        <taxon>Upupa</taxon>
    </lineage>
</organism>
<dbReference type="AlphaFoldDB" id="A0A7K6B8T5"/>
<dbReference type="PANTHER" id="PTHR23412:SF6">
    <property type="entry name" value="MESOTHELIN"/>
    <property type="match status" value="1"/>
</dbReference>
<dbReference type="GO" id="GO:0007160">
    <property type="term" value="P:cell-matrix adhesion"/>
    <property type="evidence" value="ECO:0007669"/>
    <property type="project" value="TreeGrafter"/>
</dbReference>
<keyword evidence="8" id="KW-1185">Reference proteome</keyword>
<keyword evidence="4" id="KW-0130">Cell adhesion</keyword>
<dbReference type="Proteomes" id="UP000544127">
    <property type="component" value="Unassembled WGS sequence"/>
</dbReference>
<feature type="non-terminal residue" evidence="7">
    <location>
        <position position="167"/>
    </location>
</feature>
<gene>
    <name evidence="7" type="primary">Msln_0</name>
    <name evidence="7" type="ORF">UPUEPO_R13797</name>
</gene>
<sequence length="167" mass="18198">QLRCLARMLTLQGTPEDLDEYPKELLLFLSPSAYAATGSCVQYFANLGQADLSALHRETTERKELLLEALSCLKIPSTEISEENAEILGALLCDLGGQYIRSSAGPLLKHLRHCDSFLPDQEEAIRSILSGGNTTFGPPEAWSAFTLSELGGLIPLLDPSILQKIPK</sequence>
<comment type="caution">
    <text evidence="7">The sequence shown here is derived from an EMBL/GenBank/DDBJ whole genome shotgun (WGS) entry which is preliminary data.</text>
</comment>
<dbReference type="PANTHER" id="PTHR23412">
    <property type="entry name" value="STEREOCILIN RELATED"/>
    <property type="match status" value="1"/>
</dbReference>
<protein>
    <submittedName>
        <fullName evidence="7">MSLN protein</fullName>
    </submittedName>
</protein>
<evidence type="ECO:0000256" key="5">
    <source>
        <dbReference type="ARBA" id="ARBA00023136"/>
    </source>
</evidence>
<keyword evidence="5" id="KW-0472">Membrane</keyword>
<evidence type="ECO:0000313" key="7">
    <source>
        <dbReference type="EMBL" id="NWU98745.1"/>
    </source>
</evidence>
<dbReference type="GO" id="GO:0009986">
    <property type="term" value="C:cell surface"/>
    <property type="evidence" value="ECO:0007669"/>
    <property type="project" value="TreeGrafter"/>
</dbReference>
<accession>A0A7K6B8T5</accession>
<evidence type="ECO:0000256" key="3">
    <source>
        <dbReference type="ARBA" id="ARBA00022729"/>
    </source>
</evidence>
<dbReference type="GO" id="GO:0016020">
    <property type="term" value="C:membrane"/>
    <property type="evidence" value="ECO:0007669"/>
    <property type="project" value="UniProtKB-SubCell"/>
</dbReference>
<evidence type="ECO:0000256" key="2">
    <source>
        <dbReference type="ARBA" id="ARBA00011016"/>
    </source>
</evidence>
<dbReference type="InterPro" id="IPR010335">
    <property type="entry name" value="Mesothelin"/>
</dbReference>
<evidence type="ECO:0000256" key="1">
    <source>
        <dbReference type="ARBA" id="ARBA00004370"/>
    </source>
</evidence>
<evidence type="ECO:0000256" key="6">
    <source>
        <dbReference type="ARBA" id="ARBA00023180"/>
    </source>
</evidence>
<dbReference type="OrthoDB" id="9329195at2759"/>
<evidence type="ECO:0000313" key="8">
    <source>
        <dbReference type="Proteomes" id="UP000544127"/>
    </source>
</evidence>
<dbReference type="InterPro" id="IPR026664">
    <property type="entry name" value="Stereocilin-rel"/>
</dbReference>
<dbReference type="EMBL" id="VZRI01010832">
    <property type="protein sequence ID" value="NWU98745.1"/>
    <property type="molecule type" value="Genomic_DNA"/>
</dbReference>
<feature type="non-terminal residue" evidence="7">
    <location>
        <position position="1"/>
    </location>
</feature>
<name>A0A7K6B8T5_UPUEP</name>
<comment type="similarity">
    <text evidence="2">Belongs to the mesothelin family.</text>
</comment>
<proteinExistence type="inferred from homology"/>
<dbReference type="Pfam" id="PF06060">
    <property type="entry name" value="Mesothelin"/>
    <property type="match status" value="1"/>
</dbReference>
<keyword evidence="6" id="KW-0325">Glycoprotein</keyword>
<comment type="subcellular location">
    <subcellularLocation>
        <location evidence="1">Membrane</location>
    </subcellularLocation>
</comment>
<reference evidence="7 8" key="1">
    <citation type="submission" date="2019-09" db="EMBL/GenBank/DDBJ databases">
        <title>Bird 10,000 Genomes (B10K) Project - Family phase.</title>
        <authorList>
            <person name="Zhang G."/>
        </authorList>
    </citation>
    <scope>NUCLEOTIDE SEQUENCE [LARGE SCALE GENOMIC DNA]</scope>
    <source>
        <strain evidence="7">B10K-DU-012-37</strain>
    </source>
</reference>
<evidence type="ECO:0000256" key="4">
    <source>
        <dbReference type="ARBA" id="ARBA00022889"/>
    </source>
</evidence>